<proteinExistence type="predicted"/>
<gene>
    <name evidence="1" type="ORF">LCGC14_2840610</name>
</gene>
<sequence>MADLYAFKAQVGMFDPIALQDQNVCIHYLESKFYRNVDFFESLPPFQCVDVGAVPANQVSPKTPMPLLDMPDDEFALLRWYPIDNAQIRLFLPTGVAKFMMQNIQVPVDYKTMQRDPNLVSTE</sequence>
<protein>
    <submittedName>
        <fullName evidence="1">Uncharacterized protein</fullName>
    </submittedName>
</protein>
<evidence type="ECO:0000313" key="1">
    <source>
        <dbReference type="EMBL" id="KKK78730.1"/>
    </source>
</evidence>
<name>A0A0F8YXY9_9ZZZZ</name>
<dbReference type="AlphaFoldDB" id="A0A0F8YXY9"/>
<feature type="non-terminal residue" evidence="1">
    <location>
        <position position="123"/>
    </location>
</feature>
<comment type="caution">
    <text evidence="1">The sequence shown here is derived from an EMBL/GenBank/DDBJ whole genome shotgun (WGS) entry which is preliminary data.</text>
</comment>
<dbReference type="EMBL" id="LAZR01054358">
    <property type="protein sequence ID" value="KKK78730.1"/>
    <property type="molecule type" value="Genomic_DNA"/>
</dbReference>
<accession>A0A0F8YXY9</accession>
<reference evidence="1" key="1">
    <citation type="journal article" date="2015" name="Nature">
        <title>Complex archaea that bridge the gap between prokaryotes and eukaryotes.</title>
        <authorList>
            <person name="Spang A."/>
            <person name="Saw J.H."/>
            <person name="Jorgensen S.L."/>
            <person name="Zaremba-Niedzwiedzka K."/>
            <person name="Martijn J."/>
            <person name="Lind A.E."/>
            <person name="van Eijk R."/>
            <person name="Schleper C."/>
            <person name="Guy L."/>
            <person name="Ettema T.J."/>
        </authorList>
    </citation>
    <scope>NUCLEOTIDE SEQUENCE</scope>
</reference>
<organism evidence="1">
    <name type="scientific">marine sediment metagenome</name>
    <dbReference type="NCBI Taxonomy" id="412755"/>
    <lineage>
        <taxon>unclassified sequences</taxon>
        <taxon>metagenomes</taxon>
        <taxon>ecological metagenomes</taxon>
    </lineage>
</organism>